<dbReference type="GO" id="GO:0005829">
    <property type="term" value="C:cytosol"/>
    <property type="evidence" value="ECO:0007669"/>
    <property type="project" value="TreeGrafter"/>
</dbReference>
<proteinExistence type="predicted"/>
<dbReference type="NCBIfam" id="TIGR01484">
    <property type="entry name" value="HAD-SF-IIB"/>
    <property type="match status" value="1"/>
</dbReference>
<dbReference type="Pfam" id="PF08282">
    <property type="entry name" value="Hydrolase_3"/>
    <property type="match status" value="1"/>
</dbReference>
<dbReference type="PANTHER" id="PTHR10000:SF25">
    <property type="entry name" value="PHOSPHATASE YKRA-RELATED"/>
    <property type="match status" value="1"/>
</dbReference>
<dbReference type="EMBL" id="SZON01002246">
    <property type="protein sequence ID" value="TKI88211.1"/>
    <property type="molecule type" value="Genomic_DNA"/>
</dbReference>
<dbReference type="InterPro" id="IPR023214">
    <property type="entry name" value="HAD_sf"/>
</dbReference>
<accession>A0A4U3AL46</accession>
<dbReference type="PROSITE" id="PS01229">
    <property type="entry name" value="COF_2"/>
    <property type="match status" value="1"/>
</dbReference>
<dbReference type="SUPFAM" id="SSF56784">
    <property type="entry name" value="HAD-like"/>
    <property type="match status" value="1"/>
</dbReference>
<reference evidence="1 2" key="1">
    <citation type="journal article" date="2019" name="Environ. Microbiol.">
        <title>An active ?-lactamase is a part of an orchestrated cell wall stress resistance network of Bacillus subtilis and related rhizosphere species.</title>
        <authorList>
            <person name="Bucher T."/>
            <person name="Keren-Paz A."/>
            <person name="Hausser J."/>
            <person name="Olender T."/>
            <person name="Cytryn E."/>
            <person name="Kolodkin-Gal I."/>
        </authorList>
    </citation>
    <scope>NUCLEOTIDE SEQUENCE [LARGE SCALE GENOMIC DNA]</scope>
    <source>
        <strain evidence="1 2">I5</strain>
    </source>
</reference>
<evidence type="ECO:0000313" key="2">
    <source>
        <dbReference type="Proteomes" id="UP000305222"/>
    </source>
</evidence>
<sequence length="93" mass="10187">TFDRFHGYVINVLEDNKVSKLTAIQKVLRHLNICKSEAIAFGDGGNDIEMLQYVGLGIAMGNGGEVLKTKADFVTKKASECGILFALEKFHVV</sequence>
<gene>
    <name evidence="1" type="ORF">FC699_28425</name>
</gene>
<comment type="caution">
    <text evidence="1">The sequence shown here is derived from an EMBL/GenBank/DDBJ whole genome shotgun (WGS) entry which is preliminary data.</text>
</comment>
<dbReference type="GO" id="GO:0000287">
    <property type="term" value="F:magnesium ion binding"/>
    <property type="evidence" value="ECO:0007669"/>
    <property type="project" value="TreeGrafter"/>
</dbReference>
<dbReference type="Gene3D" id="3.40.50.1000">
    <property type="entry name" value="HAD superfamily/HAD-like"/>
    <property type="match status" value="1"/>
</dbReference>
<feature type="non-terminal residue" evidence="1">
    <location>
        <position position="1"/>
    </location>
</feature>
<dbReference type="AlphaFoldDB" id="A0A4U3AL46"/>
<dbReference type="GO" id="GO:0016791">
    <property type="term" value="F:phosphatase activity"/>
    <property type="evidence" value="ECO:0007669"/>
    <property type="project" value="TreeGrafter"/>
</dbReference>
<name>A0A4U3AL46_9BACI</name>
<organism evidence="1 2">
    <name type="scientific">Bacillus wiedmannii</name>
    <dbReference type="NCBI Taxonomy" id="1890302"/>
    <lineage>
        <taxon>Bacteria</taxon>
        <taxon>Bacillati</taxon>
        <taxon>Bacillota</taxon>
        <taxon>Bacilli</taxon>
        <taxon>Bacillales</taxon>
        <taxon>Bacillaceae</taxon>
        <taxon>Bacillus</taxon>
        <taxon>Bacillus cereus group</taxon>
    </lineage>
</organism>
<dbReference type="Proteomes" id="UP000305222">
    <property type="component" value="Unassembled WGS sequence"/>
</dbReference>
<dbReference type="PANTHER" id="PTHR10000">
    <property type="entry name" value="PHOSPHOSERINE PHOSPHATASE"/>
    <property type="match status" value="1"/>
</dbReference>
<keyword evidence="1" id="KW-0378">Hydrolase</keyword>
<dbReference type="InterPro" id="IPR036412">
    <property type="entry name" value="HAD-like_sf"/>
</dbReference>
<evidence type="ECO:0000313" key="1">
    <source>
        <dbReference type="EMBL" id="TKI88211.1"/>
    </source>
</evidence>
<dbReference type="InterPro" id="IPR006379">
    <property type="entry name" value="HAD-SF_hydro_IIB"/>
</dbReference>
<protein>
    <submittedName>
        <fullName evidence="1">HAD-IIB family hydrolase</fullName>
    </submittedName>
</protein>